<dbReference type="EMBL" id="BMGS01000002">
    <property type="protein sequence ID" value="GGG33249.1"/>
    <property type="molecule type" value="Genomic_DNA"/>
</dbReference>
<accession>A0ABQ1WL35</accession>
<dbReference type="InterPro" id="IPR009951">
    <property type="entry name" value="Host-nuc_inhib_Gam"/>
</dbReference>
<feature type="compositionally biased region" description="Low complexity" evidence="1">
    <location>
        <begin position="1"/>
        <end position="15"/>
    </location>
</feature>
<evidence type="ECO:0000256" key="1">
    <source>
        <dbReference type="SAM" id="MobiDB-lite"/>
    </source>
</evidence>
<dbReference type="Pfam" id="PF07352">
    <property type="entry name" value="Phage_Mu_Gam"/>
    <property type="match status" value="1"/>
</dbReference>
<protein>
    <submittedName>
        <fullName evidence="2">Uncharacterized protein</fullName>
    </submittedName>
</protein>
<gene>
    <name evidence="2" type="ORF">GCM10011378_07100</name>
</gene>
<evidence type="ECO:0000313" key="3">
    <source>
        <dbReference type="Proteomes" id="UP000601361"/>
    </source>
</evidence>
<organism evidence="2 3">
    <name type="scientific">Hymenobacter glacieicola</name>
    <dbReference type="NCBI Taxonomy" id="1562124"/>
    <lineage>
        <taxon>Bacteria</taxon>
        <taxon>Pseudomonadati</taxon>
        <taxon>Bacteroidota</taxon>
        <taxon>Cytophagia</taxon>
        <taxon>Cytophagales</taxon>
        <taxon>Hymenobacteraceae</taxon>
        <taxon>Hymenobacter</taxon>
    </lineage>
</organism>
<keyword evidence="3" id="KW-1185">Reference proteome</keyword>
<dbReference type="Proteomes" id="UP000601361">
    <property type="component" value="Unassembled WGS sequence"/>
</dbReference>
<proteinExistence type="predicted"/>
<reference evidence="3" key="1">
    <citation type="journal article" date="2019" name="Int. J. Syst. Evol. Microbiol.">
        <title>The Global Catalogue of Microorganisms (GCM) 10K type strain sequencing project: providing services to taxonomists for standard genome sequencing and annotation.</title>
        <authorList>
            <consortium name="The Broad Institute Genomics Platform"/>
            <consortium name="The Broad Institute Genome Sequencing Center for Infectious Disease"/>
            <person name="Wu L."/>
            <person name="Ma J."/>
        </authorList>
    </citation>
    <scope>NUCLEOTIDE SEQUENCE [LARGE SCALE GENOMIC DNA]</scope>
    <source>
        <strain evidence="3">CGMCC 1.12990</strain>
    </source>
</reference>
<sequence length="162" mass="17563">MATTAQTPTTRTAKASGSRKVAEKQMDRYAELAAQLVEAKDAYEATIKPLTDEMADLKVKLNKWATDNPEEFKGQKTLKMEGGVLGFKLGAKAISFPLDAPADIQKKYLGIVKKGLPEAITESVDARTLIGALPAFPNVASQLLKLGISIKQPDNFFITPKK</sequence>
<name>A0ABQ1WL35_9BACT</name>
<dbReference type="SUPFAM" id="SSF161266">
    <property type="entry name" value="Gam-like"/>
    <property type="match status" value="1"/>
</dbReference>
<evidence type="ECO:0000313" key="2">
    <source>
        <dbReference type="EMBL" id="GGG33249.1"/>
    </source>
</evidence>
<comment type="caution">
    <text evidence="2">The sequence shown here is derived from an EMBL/GenBank/DDBJ whole genome shotgun (WGS) entry which is preliminary data.</text>
</comment>
<feature type="region of interest" description="Disordered" evidence="1">
    <location>
        <begin position="1"/>
        <end position="22"/>
    </location>
</feature>